<evidence type="ECO:0000259" key="2">
    <source>
        <dbReference type="Pfam" id="PF16103"/>
    </source>
</evidence>
<dbReference type="PROSITE" id="PS51257">
    <property type="entry name" value="PROKAR_LIPOPROTEIN"/>
    <property type="match status" value="1"/>
</dbReference>
<dbReference type="EMBL" id="LARY01000002">
    <property type="protein sequence ID" value="RDX00627.1"/>
    <property type="molecule type" value="Genomic_DNA"/>
</dbReference>
<evidence type="ECO:0000313" key="4">
    <source>
        <dbReference type="Proteomes" id="UP000257055"/>
    </source>
</evidence>
<keyword evidence="1" id="KW-0732">Signal</keyword>
<dbReference type="Pfam" id="PF16103">
    <property type="entry name" value="DUF4822"/>
    <property type="match status" value="2"/>
</dbReference>
<name>A0A3D8TPJ5_9LIST</name>
<keyword evidence="4" id="KW-1185">Reference proteome</keyword>
<comment type="caution">
    <text evidence="3">The sequence shown here is derived from an EMBL/GenBank/DDBJ whole genome shotgun (WGS) entry which is preliminary data.</text>
</comment>
<dbReference type="Proteomes" id="UP000257055">
    <property type="component" value="Unassembled WGS sequence"/>
</dbReference>
<evidence type="ECO:0000313" key="3">
    <source>
        <dbReference type="EMBL" id="RDX00627.1"/>
    </source>
</evidence>
<reference evidence="4" key="1">
    <citation type="submission" date="2015-04" db="EMBL/GenBank/DDBJ databases">
        <authorList>
            <person name="Schardt J."/>
            <person name="Mueller-Herbst S."/>
            <person name="Scherer S."/>
            <person name="Huptas C."/>
        </authorList>
    </citation>
    <scope>NUCLEOTIDE SEQUENCE [LARGE SCALE GENOMIC DNA]</scope>
    <source>
        <strain evidence="4">Kiel-L1</strain>
    </source>
</reference>
<feature type="signal peptide" evidence="1">
    <location>
        <begin position="1"/>
        <end position="22"/>
    </location>
</feature>
<protein>
    <submittedName>
        <fullName evidence="3">Lipoprotein</fullName>
    </submittedName>
</protein>
<organism evidence="3 4">
    <name type="scientific">Listeria kieliensis</name>
    <dbReference type="NCBI Taxonomy" id="1621700"/>
    <lineage>
        <taxon>Bacteria</taxon>
        <taxon>Bacillati</taxon>
        <taxon>Bacillota</taxon>
        <taxon>Bacilli</taxon>
        <taxon>Bacillales</taxon>
        <taxon>Listeriaceae</taxon>
        <taxon>Listeria</taxon>
    </lineage>
</organism>
<dbReference type="InterPro" id="IPR032247">
    <property type="entry name" value="DUF4822"/>
</dbReference>
<dbReference type="RefSeq" id="WP_115752863.1">
    <property type="nucleotide sequence ID" value="NZ_LARY01000002.1"/>
</dbReference>
<sequence length="314" mass="35295">MKKKLMVAVLGAGLIISGCGMGAANGEQVQAEASKEKSHVNQTTGDRKNQILASTNWQGTKVYDKNGKDLTKENQELMSFAKYDKKNGRYEFFDQKTGESRGDSGTYFITNDGTKRILISETKNYQAVVDITKLTKQKFTYKRMGKDEGGNPVEVYVDHIPYHEQKLSFTKPLEKLSAQTGKIVRNESGAKLLGETLWNGTKVVDADGKDVTKYNQNFISLAKFDAETNKYEFFDLNTGVTRGDFGYFDVLRHNKIRAHASIGTNKYGAVLEITELNNERFTYKREGKNAAGEMVSVFVEHEPYQGEFNPAFTF</sequence>
<dbReference type="Gene3D" id="2.40.128.540">
    <property type="entry name" value="Domain of unknown function DUF4822"/>
    <property type="match status" value="2"/>
</dbReference>
<accession>A0A3D8TPJ5</accession>
<feature type="domain" description="DUF4822" evidence="2">
    <location>
        <begin position="50"/>
        <end position="169"/>
    </location>
</feature>
<feature type="chain" id="PRO_5039100279" evidence="1">
    <location>
        <begin position="23"/>
        <end position="314"/>
    </location>
</feature>
<keyword evidence="3" id="KW-0449">Lipoprotein</keyword>
<proteinExistence type="predicted"/>
<feature type="domain" description="DUF4822" evidence="2">
    <location>
        <begin position="191"/>
        <end position="312"/>
    </location>
</feature>
<dbReference type="AlphaFoldDB" id="A0A3D8TPJ5"/>
<evidence type="ECO:0000256" key="1">
    <source>
        <dbReference type="SAM" id="SignalP"/>
    </source>
</evidence>
<gene>
    <name evidence="3" type="ORF">UR08_06450</name>
</gene>